<keyword evidence="11" id="KW-0732">Signal</keyword>
<evidence type="ECO:0000256" key="1">
    <source>
        <dbReference type="ARBA" id="ARBA00001971"/>
    </source>
</evidence>
<dbReference type="InterPro" id="IPR036396">
    <property type="entry name" value="Cyt_P450_sf"/>
</dbReference>
<evidence type="ECO:0000256" key="11">
    <source>
        <dbReference type="SAM" id="SignalP"/>
    </source>
</evidence>
<evidence type="ECO:0008006" key="14">
    <source>
        <dbReference type="Google" id="ProtNLM"/>
    </source>
</evidence>
<dbReference type="GO" id="GO:0020037">
    <property type="term" value="F:heme binding"/>
    <property type="evidence" value="ECO:0007669"/>
    <property type="project" value="InterPro"/>
</dbReference>
<keyword evidence="4 9" id="KW-0349">Heme</keyword>
<evidence type="ECO:0000256" key="3">
    <source>
        <dbReference type="ARBA" id="ARBA00010617"/>
    </source>
</evidence>
<evidence type="ECO:0000256" key="10">
    <source>
        <dbReference type="RuleBase" id="RU000461"/>
    </source>
</evidence>
<dbReference type="VEuPathDB" id="FungiDB:PC9H_005907"/>
<organism evidence="12 13">
    <name type="scientific">Pleurotus ostreatus</name>
    <name type="common">Oyster mushroom</name>
    <name type="synonym">White-rot fungus</name>
    <dbReference type="NCBI Taxonomy" id="5322"/>
    <lineage>
        <taxon>Eukaryota</taxon>
        <taxon>Fungi</taxon>
        <taxon>Dikarya</taxon>
        <taxon>Basidiomycota</taxon>
        <taxon>Agaricomycotina</taxon>
        <taxon>Agaricomycetes</taxon>
        <taxon>Agaricomycetidae</taxon>
        <taxon>Agaricales</taxon>
        <taxon>Pleurotineae</taxon>
        <taxon>Pleurotaceae</taxon>
        <taxon>Pleurotus</taxon>
    </lineage>
</organism>
<dbReference type="PRINTS" id="PR00385">
    <property type="entry name" value="P450"/>
</dbReference>
<dbReference type="PROSITE" id="PS00086">
    <property type="entry name" value="CYTOCHROME_P450"/>
    <property type="match status" value="1"/>
</dbReference>
<evidence type="ECO:0000256" key="9">
    <source>
        <dbReference type="PIRSR" id="PIRSR602401-1"/>
    </source>
</evidence>
<evidence type="ECO:0000256" key="2">
    <source>
        <dbReference type="ARBA" id="ARBA00005179"/>
    </source>
</evidence>
<dbReference type="EMBL" id="JACETU010000004">
    <property type="protein sequence ID" value="KAF7430205.1"/>
    <property type="molecule type" value="Genomic_DNA"/>
</dbReference>
<dbReference type="RefSeq" id="XP_036631483.1">
    <property type="nucleotide sequence ID" value="XM_036775464.1"/>
</dbReference>
<feature type="signal peptide" evidence="11">
    <location>
        <begin position="1"/>
        <end position="17"/>
    </location>
</feature>
<dbReference type="GO" id="GO:0005506">
    <property type="term" value="F:iron ion binding"/>
    <property type="evidence" value="ECO:0007669"/>
    <property type="project" value="InterPro"/>
</dbReference>
<feature type="chain" id="PRO_5034933653" description="Cytochrome P450" evidence="11">
    <location>
        <begin position="18"/>
        <end position="507"/>
    </location>
</feature>
<dbReference type="InterPro" id="IPR001128">
    <property type="entry name" value="Cyt_P450"/>
</dbReference>
<evidence type="ECO:0000256" key="5">
    <source>
        <dbReference type="ARBA" id="ARBA00022723"/>
    </source>
</evidence>
<dbReference type="InterPro" id="IPR050364">
    <property type="entry name" value="Cytochrome_P450_fung"/>
</dbReference>
<dbReference type="CDD" id="cd11065">
    <property type="entry name" value="CYP64-like"/>
    <property type="match status" value="1"/>
</dbReference>
<comment type="pathway">
    <text evidence="2">Secondary metabolite biosynthesis.</text>
</comment>
<proteinExistence type="inferred from homology"/>
<evidence type="ECO:0000256" key="8">
    <source>
        <dbReference type="ARBA" id="ARBA00023033"/>
    </source>
</evidence>
<sequence length="507" mass="57756">MLPEIILFVAFLFTVWSYVTKKAQRTPPLPPGPRKYPIIGNLLKVPSDNHWVVYDRLAKECNSDIIHLSVFGNSVIVLNSFAAATEVLDRQSSISSSRPLGTMIGEIMGWKYIFSLQPYGQRWRDSRRMFWQEFHPEHGRAHHRPIQLRCSRDLIRRLYESPIDFQNHVRHAIGAGIISVLYGLDIQEEDPNITMVDDALKHINVGLIGTCMVDLFPFLRHIPRWVPGAGFRAIGENAARDLNLLIDVPYSQTRKLLAEGRGESSFIHRTLSRGPIPDGGMEERILKEAATTTYIGANETSKLPMTLLFAMMAQNPDVQTKAQQELDQYLDHRRLPEFGDEIHLPYTYAVLLELLRLEPTAPLGLPRSLVSDGEYKSYHLPSGSIVFYNIWAILHDETTFPEPEKFSPSRFLKDGVIDTQLKDRVMATFGFGRRVCPGRYFALDNLWLNLASILSVYTMSKAVDESGQQIEIDLEYTADLNRHVLPFRCSITPRSEKAENLIHGCRL</sequence>
<keyword evidence="7 9" id="KW-0408">Iron</keyword>
<comment type="cofactor">
    <cofactor evidence="1 9">
        <name>heme</name>
        <dbReference type="ChEBI" id="CHEBI:30413"/>
    </cofactor>
</comment>
<evidence type="ECO:0000256" key="4">
    <source>
        <dbReference type="ARBA" id="ARBA00022617"/>
    </source>
</evidence>
<dbReference type="GO" id="GO:0004497">
    <property type="term" value="F:monooxygenase activity"/>
    <property type="evidence" value="ECO:0007669"/>
    <property type="project" value="UniProtKB-KW"/>
</dbReference>
<dbReference type="PANTHER" id="PTHR46300">
    <property type="entry name" value="P450, PUTATIVE (EUROFUNG)-RELATED-RELATED"/>
    <property type="match status" value="1"/>
</dbReference>
<comment type="caution">
    <text evidence="12">The sequence shown here is derived from an EMBL/GenBank/DDBJ whole genome shotgun (WGS) entry which is preliminary data.</text>
</comment>
<dbReference type="AlphaFoldDB" id="A0A8H6ZVA6"/>
<dbReference type="InterPro" id="IPR017972">
    <property type="entry name" value="Cyt_P450_CS"/>
</dbReference>
<dbReference type="Gene3D" id="1.10.630.10">
    <property type="entry name" value="Cytochrome P450"/>
    <property type="match status" value="1"/>
</dbReference>
<dbReference type="GO" id="GO:0016705">
    <property type="term" value="F:oxidoreductase activity, acting on paired donors, with incorporation or reduction of molecular oxygen"/>
    <property type="evidence" value="ECO:0007669"/>
    <property type="project" value="InterPro"/>
</dbReference>
<comment type="similarity">
    <text evidence="3 10">Belongs to the cytochrome P450 family.</text>
</comment>
<gene>
    <name evidence="12" type="ORF">PC9H_005907</name>
</gene>
<keyword evidence="8 10" id="KW-0503">Monooxygenase</keyword>
<keyword evidence="6 10" id="KW-0560">Oxidoreductase</keyword>
<name>A0A8H6ZVA6_PLEOS</name>
<evidence type="ECO:0000256" key="7">
    <source>
        <dbReference type="ARBA" id="ARBA00023004"/>
    </source>
</evidence>
<keyword evidence="13" id="KW-1185">Reference proteome</keyword>
<protein>
    <recommendedName>
        <fullName evidence="14">Cytochrome P450</fullName>
    </recommendedName>
</protein>
<dbReference type="GeneID" id="59375725"/>
<dbReference type="OrthoDB" id="1470350at2759"/>
<evidence type="ECO:0000313" key="13">
    <source>
        <dbReference type="Proteomes" id="UP000623687"/>
    </source>
</evidence>
<dbReference type="PRINTS" id="PR00463">
    <property type="entry name" value="EP450I"/>
</dbReference>
<dbReference type="PANTHER" id="PTHR46300:SF7">
    <property type="entry name" value="P450, PUTATIVE (EUROFUNG)-RELATED"/>
    <property type="match status" value="1"/>
</dbReference>
<dbReference type="Proteomes" id="UP000623687">
    <property type="component" value="Unassembled WGS sequence"/>
</dbReference>
<feature type="binding site" description="axial binding residue" evidence="9">
    <location>
        <position position="436"/>
    </location>
    <ligand>
        <name>heme</name>
        <dbReference type="ChEBI" id="CHEBI:30413"/>
    </ligand>
    <ligandPart>
        <name>Fe</name>
        <dbReference type="ChEBI" id="CHEBI:18248"/>
    </ligandPart>
</feature>
<accession>A0A8H6ZVA6</accession>
<reference evidence="12" key="1">
    <citation type="submission" date="2019-07" db="EMBL/GenBank/DDBJ databases">
        <authorList>
            <person name="Palmer J.M."/>
        </authorList>
    </citation>
    <scope>NUCLEOTIDE SEQUENCE</scope>
    <source>
        <strain evidence="12">PC9</strain>
    </source>
</reference>
<evidence type="ECO:0000313" key="12">
    <source>
        <dbReference type="EMBL" id="KAF7430205.1"/>
    </source>
</evidence>
<keyword evidence="5 9" id="KW-0479">Metal-binding</keyword>
<evidence type="ECO:0000256" key="6">
    <source>
        <dbReference type="ARBA" id="ARBA00023002"/>
    </source>
</evidence>
<dbReference type="SUPFAM" id="SSF48264">
    <property type="entry name" value="Cytochrome P450"/>
    <property type="match status" value="1"/>
</dbReference>
<dbReference type="Pfam" id="PF00067">
    <property type="entry name" value="p450"/>
    <property type="match status" value="1"/>
</dbReference>
<dbReference type="InterPro" id="IPR002401">
    <property type="entry name" value="Cyt_P450_E_grp-I"/>
</dbReference>